<comment type="subcellular location">
    <subcellularLocation>
        <location evidence="1">Membrane</location>
    </subcellularLocation>
</comment>
<evidence type="ECO:0000256" key="2">
    <source>
        <dbReference type="ARBA" id="ARBA00023136"/>
    </source>
</evidence>
<proteinExistence type="predicted"/>
<protein>
    <recommendedName>
        <fullName evidence="7">Mce protein</fullName>
    </recommendedName>
</protein>
<dbReference type="PANTHER" id="PTHR37042:SF4">
    <property type="entry name" value="OUTER MEMBRANE PROTEIN RV1973"/>
    <property type="match status" value="1"/>
</dbReference>
<dbReference type="Proteomes" id="UP000503540">
    <property type="component" value="Chromosome"/>
</dbReference>
<evidence type="ECO:0000313" key="5">
    <source>
        <dbReference type="EMBL" id="QIS12613.1"/>
    </source>
</evidence>
<feature type="compositionally biased region" description="Basic and acidic residues" evidence="3">
    <location>
        <begin position="1"/>
        <end position="22"/>
    </location>
</feature>
<gene>
    <name evidence="5" type="ORF">F5544_23775</name>
</gene>
<evidence type="ECO:0000256" key="1">
    <source>
        <dbReference type="ARBA" id="ARBA00004370"/>
    </source>
</evidence>
<feature type="region of interest" description="Disordered" evidence="3">
    <location>
        <begin position="71"/>
        <end position="91"/>
    </location>
</feature>
<dbReference type="AlphaFoldDB" id="A0A6G9YI42"/>
<feature type="compositionally biased region" description="Low complexity" evidence="3">
    <location>
        <begin position="24"/>
        <end position="50"/>
    </location>
</feature>
<feature type="transmembrane region" description="Helical" evidence="4">
    <location>
        <begin position="109"/>
        <end position="131"/>
    </location>
</feature>
<keyword evidence="6" id="KW-1185">Reference proteome</keyword>
<dbReference type="GO" id="GO:0016020">
    <property type="term" value="C:membrane"/>
    <property type="evidence" value="ECO:0007669"/>
    <property type="project" value="UniProtKB-SubCell"/>
</dbReference>
<dbReference type="PANTHER" id="PTHR37042">
    <property type="entry name" value="OUTER MEMBRANE PROTEIN RV1973"/>
    <property type="match status" value="1"/>
</dbReference>
<keyword evidence="4" id="KW-0812">Transmembrane</keyword>
<dbReference type="EMBL" id="CP046172">
    <property type="protein sequence ID" value="QIS12613.1"/>
    <property type="molecule type" value="Genomic_DNA"/>
</dbReference>
<accession>A0A6G9YI42</accession>
<reference evidence="5 6" key="1">
    <citation type="journal article" date="2019" name="ACS Chem. Biol.">
        <title>Identification and Mobilization of a Cryptic Antibiotic Biosynthesis Gene Locus from a Human-Pathogenic Nocardia Isolate.</title>
        <authorList>
            <person name="Herisse M."/>
            <person name="Ishida K."/>
            <person name="Porter J.L."/>
            <person name="Howden B."/>
            <person name="Hertweck C."/>
            <person name="Stinear T.P."/>
            <person name="Pidot S.J."/>
        </authorList>
    </citation>
    <scope>NUCLEOTIDE SEQUENCE [LARGE SCALE GENOMIC DNA]</scope>
    <source>
        <strain evidence="5 6">AUSMDU00012717</strain>
    </source>
</reference>
<name>A0A6G9YI42_9NOCA</name>
<dbReference type="RefSeq" id="WP_238846616.1">
    <property type="nucleotide sequence ID" value="NZ_CP046172.1"/>
</dbReference>
<dbReference type="KEGG" id="nah:F5544_23775"/>
<keyword evidence="4" id="KW-1133">Transmembrane helix</keyword>
<evidence type="ECO:0000313" key="6">
    <source>
        <dbReference type="Proteomes" id="UP000503540"/>
    </source>
</evidence>
<feature type="region of interest" description="Disordered" evidence="3">
    <location>
        <begin position="1"/>
        <end position="50"/>
    </location>
</feature>
<organism evidence="5 6">
    <name type="scientific">Nocardia arthritidis</name>
    <dbReference type="NCBI Taxonomy" id="228602"/>
    <lineage>
        <taxon>Bacteria</taxon>
        <taxon>Bacillati</taxon>
        <taxon>Actinomycetota</taxon>
        <taxon>Actinomycetes</taxon>
        <taxon>Mycobacteriales</taxon>
        <taxon>Nocardiaceae</taxon>
        <taxon>Nocardia</taxon>
    </lineage>
</organism>
<evidence type="ECO:0008006" key="7">
    <source>
        <dbReference type="Google" id="ProtNLM"/>
    </source>
</evidence>
<evidence type="ECO:0000256" key="3">
    <source>
        <dbReference type="SAM" id="MobiDB-lite"/>
    </source>
</evidence>
<keyword evidence="2 4" id="KW-0472">Membrane</keyword>
<sequence>MSDMVNKDERADATDPAIDKSTHGASAESSSAAGEAEMSPQSAAESEPVEVAAAAKPAVAVVDSAAADPAVQADTAPEVDPATGTEPIAERKGFRRLITRPSFSRRTRIASGAAAALLLVASLGSTGYLFFQNKKHEDLLSAQEQARAAACRYAPVLADYDAKHLDGYVSAVLDGATGDWRKQFDSTSKELRDVLAQGEVVSKVNEVQCAIRGGDTDSAEAIVVIGQTITSLGTKGKPAPGQLSMVMRLERSGDRWLVNKVDAPLAPRPQQ</sequence>
<evidence type="ECO:0000256" key="4">
    <source>
        <dbReference type="SAM" id="Phobius"/>
    </source>
</evidence>